<reference evidence="1 2" key="1">
    <citation type="submission" date="2019-06" db="EMBL/GenBank/DDBJ databases">
        <title>Saccharibacillus brassicae sp. nov., an endophytic bacterium isolated from Chinese cabbage seeds (Brassica pekinensis).</title>
        <authorList>
            <person name="Jiang L."/>
            <person name="Lee J."/>
            <person name="Kim S.W."/>
        </authorList>
    </citation>
    <scope>NUCLEOTIDE SEQUENCE [LARGE SCALE GENOMIC DNA]</scope>
    <source>
        <strain evidence="2">KCTC 43072 / ATSA2</strain>
    </source>
</reference>
<evidence type="ECO:0000313" key="1">
    <source>
        <dbReference type="EMBL" id="QDH20340.1"/>
    </source>
</evidence>
<name>A0A4Y6UUG0_SACBS</name>
<evidence type="ECO:0000313" key="2">
    <source>
        <dbReference type="Proteomes" id="UP000316968"/>
    </source>
</evidence>
<dbReference type="OrthoDB" id="1653762at2"/>
<keyword evidence="2" id="KW-1185">Reference proteome</keyword>
<dbReference type="KEGG" id="saca:FFV09_05375"/>
<dbReference type="EMBL" id="CP041217">
    <property type="protein sequence ID" value="QDH20340.1"/>
    <property type="molecule type" value="Genomic_DNA"/>
</dbReference>
<accession>A0A4Y6UUG0</accession>
<dbReference type="Gene3D" id="3.90.70.10">
    <property type="entry name" value="Cysteine proteinases"/>
    <property type="match status" value="1"/>
</dbReference>
<evidence type="ECO:0008006" key="3">
    <source>
        <dbReference type="Google" id="ProtNLM"/>
    </source>
</evidence>
<dbReference type="AlphaFoldDB" id="A0A4Y6UUG0"/>
<gene>
    <name evidence="1" type="ORF">FFV09_05375</name>
</gene>
<protein>
    <recommendedName>
        <fullName evidence="3">Peptidase C39 domain-containing protein</fullName>
    </recommendedName>
</protein>
<organism evidence="1 2">
    <name type="scientific">Saccharibacillus brassicae</name>
    <dbReference type="NCBI Taxonomy" id="2583377"/>
    <lineage>
        <taxon>Bacteria</taxon>
        <taxon>Bacillati</taxon>
        <taxon>Bacillota</taxon>
        <taxon>Bacilli</taxon>
        <taxon>Bacillales</taxon>
        <taxon>Paenibacillaceae</taxon>
        <taxon>Saccharibacillus</taxon>
    </lineage>
</organism>
<dbReference type="Proteomes" id="UP000316968">
    <property type="component" value="Chromosome"/>
</dbReference>
<sequence length="195" mass="22564">MKMSTWAGGAALAALAWRYHALPRQDHISTEDTPESCLIDTPNRPAFQSGTECAAFSSAYVMRHLGEESDGREIYRGYPRKLLDGTVDPRGILVFFKQRGYRATFYRGDADTLKKRISLGVPVIAFIKVYPDKRYAHFAPVVGYDREHFYLADSLKHRINARGENVYNRKLRIDELERLWRTNPLYKQSYIVIER</sequence>
<proteinExistence type="predicted"/>
<dbReference type="RefSeq" id="WP_141446766.1">
    <property type="nucleotide sequence ID" value="NZ_CP041217.1"/>
</dbReference>